<protein>
    <submittedName>
        <fullName evidence="2">Putative membrane protein</fullName>
    </submittedName>
</protein>
<gene>
    <name evidence="2" type="ORF">BCF33_2701</name>
</gene>
<dbReference type="Pfam" id="PF10011">
    <property type="entry name" value="DUF2254"/>
    <property type="match status" value="1"/>
</dbReference>
<comment type="caution">
    <text evidence="2">The sequence shown here is derived from an EMBL/GenBank/DDBJ whole genome shotgun (WGS) entry which is preliminary data.</text>
</comment>
<dbReference type="EMBL" id="PVTT01000003">
    <property type="protein sequence ID" value="PRY92008.1"/>
    <property type="molecule type" value="Genomic_DNA"/>
</dbReference>
<dbReference type="OrthoDB" id="2955631at2"/>
<feature type="transmembrane region" description="Helical" evidence="1">
    <location>
        <begin position="115"/>
        <end position="134"/>
    </location>
</feature>
<keyword evidence="1" id="KW-0472">Membrane</keyword>
<dbReference type="AlphaFoldDB" id="A0A2T0WZ83"/>
<proteinExistence type="predicted"/>
<dbReference type="Proteomes" id="UP000238801">
    <property type="component" value="Unassembled WGS sequence"/>
</dbReference>
<name>A0A2T0WZ83_9RHOB</name>
<sequence>MSGRRAVRRLRLAAADLRRAVWILPALAMLGGTVTAAVTAASDIAPPKNLPASMGGLLTTSGPAGARDLVQTVASTSLTVATFVFSVTIVALQVAASQYSPRVPQQVIRDRGTQVVMSLFIFSFVYSLATVRTIRGDEGIVPTLSVSVAFLLALMTVGGFVYFINHIVQAMRVEHILRTLEHTTLGAVRSCFRRQIPGDPGPSAAPPGARTVPAMGGGVVEMIHERELFELAAEEGIGIELLPMIGEQLVAGTPVARIWAVRAGGEPDAARVARGVMASLTVGPARPLTRDPTFGLTQIVDIALRASSPAINDPTTTRGAIRSAEVVLCELALCTLGRRTIRDEKGRARLIVPGPGFADYLDLVVSPIRLAAADDPSVVRRLVRMLWQLGWSAQDREVLRCARDQAGELAAHLREAMTLDQDRRRALAEITELRRHLDERARTLGAEGAAA</sequence>
<organism evidence="2 3">
    <name type="scientific">Hasllibacter halocynthiae</name>
    <dbReference type="NCBI Taxonomy" id="595589"/>
    <lineage>
        <taxon>Bacteria</taxon>
        <taxon>Pseudomonadati</taxon>
        <taxon>Pseudomonadota</taxon>
        <taxon>Alphaproteobacteria</taxon>
        <taxon>Rhodobacterales</taxon>
        <taxon>Roseobacteraceae</taxon>
        <taxon>Hasllibacter</taxon>
    </lineage>
</organism>
<keyword evidence="1" id="KW-0812">Transmembrane</keyword>
<dbReference type="InterPro" id="IPR018723">
    <property type="entry name" value="DUF2254_membrane"/>
</dbReference>
<reference evidence="2 3" key="1">
    <citation type="submission" date="2018-03" db="EMBL/GenBank/DDBJ databases">
        <title>Genomic Encyclopedia of Archaeal and Bacterial Type Strains, Phase II (KMG-II): from individual species to whole genera.</title>
        <authorList>
            <person name="Goeker M."/>
        </authorList>
    </citation>
    <scope>NUCLEOTIDE SEQUENCE [LARGE SCALE GENOMIC DNA]</scope>
    <source>
        <strain evidence="2 3">DSM 29318</strain>
    </source>
</reference>
<accession>A0A2T0WZ83</accession>
<feature type="transmembrane region" description="Helical" evidence="1">
    <location>
        <begin position="73"/>
        <end position="94"/>
    </location>
</feature>
<evidence type="ECO:0000313" key="2">
    <source>
        <dbReference type="EMBL" id="PRY92008.1"/>
    </source>
</evidence>
<keyword evidence="3" id="KW-1185">Reference proteome</keyword>
<evidence type="ECO:0000256" key="1">
    <source>
        <dbReference type="SAM" id="Phobius"/>
    </source>
</evidence>
<feature type="transmembrane region" description="Helical" evidence="1">
    <location>
        <begin position="140"/>
        <end position="164"/>
    </location>
</feature>
<evidence type="ECO:0000313" key="3">
    <source>
        <dbReference type="Proteomes" id="UP000238801"/>
    </source>
</evidence>
<keyword evidence="1" id="KW-1133">Transmembrane helix</keyword>
<dbReference type="RefSeq" id="WP_158259430.1">
    <property type="nucleotide sequence ID" value="NZ_PVTT01000003.1"/>
</dbReference>
<feature type="transmembrane region" description="Helical" evidence="1">
    <location>
        <begin position="21"/>
        <end position="41"/>
    </location>
</feature>